<keyword evidence="3 10" id="KW-0963">Cytoplasm</keyword>
<dbReference type="InterPro" id="IPR015944">
    <property type="entry name" value="Gly-tRNA-synth_bsu"/>
</dbReference>
<dbReference type="STRING" id="96561.Dole_1712"/>
<keyword evidence="8 10" id="KW-0030">Aminoacyl-tRNA synthetase</keyword>
<evidence type="ECO:0000256" key="3">
    <source>
        <dbReference type="ARBA" id="ARBA00022490"/>
    </source>
</evidence>
<evidence type="ECO:0000256" key="4">
    <source>
        <dbReference type="ARBA" id="ARBA00022598"/>
    </source>
</evidence>
<proteinExistence type="inferred from homology"/>
<sequence length="702" mass="76154">MKNDTLLFEIGTEELPAGYIEPALAALANTLVRKLTEARVACGTARTFGTPRRLAVIIEDVAGKQETVTTELTGPPRSVGMDENGRFTLAAKKFAEKAGVALKAVKVVRTEKGEYLAARKVEKGVLTSRILKTVLPQVITSLPFPKTMKWADRNETFARPVHSLTVLLGKSVVRLSWAGISSNRNCMGHSFMHPAPVSISHPDAYVEQMRRHFVLVDTAERKAAVRREIGQAAIALGGELLPDEELVDVVTNLVEYPVASAGRFDEKFLALPKEVLITSMRSHQKYFAVTDKKKNLMPCFVAVNNTKVSDIDVVTTGHQRVLRARLEDAMFFYQKDLQAPLDQRVPDLARVVFQARLGTLLEKTQRIEQLGLMLAGQADPGNTATGQTVVRAATLCKADLVTHTVIEFPKLQGVMGRVFARASGEPEAVARAIEEHYQPLYAGADLPESLAGALLAVADKIDSICGCFAVGLVPSGASDPYALRRQGIGLIQILLSHNIGASLSRIIQAAMAPFASVSTEPVQAAADGVSLFLRGRMAQMLVDDGVPRDVATAVLNASADHVPDAWKRSRALAAVKPLPDFEPIAAAFKRVANIIKKADPKEIAGEVNSDLFEAPAESTLLDACQAVKIKMDDALARQDYSRALTEIADLRSVVDTFFDEVLVMAKDSGRRRNRLALLSRVNSLFKGFADFSALSTEQATGR</sequence>
<dbReference type="InterPro" id="IPR006194">
    <property type="entry name" value="Gly-tRNA-synth_heterodimer"/>
</dbReference>
<keyword evidence="7 10" id="KW-0648">Protein biosynthesis</keyword>
<gene>
    <name evidence="10" type="primary">glyS</name>
    <name evidence="12" type="ordered locus">Dole_1712</name>
</gene>
<dbReference type="PANTHER" id="PTHR30075">
    <property type="entry name" value="GLYCYL-TRNA SYNTHETASE"/>
    <property type="match status" value="1"/>
</dbReference>
<dbReference type="Proteomes" id="UP000008561">
    <property type="component" value="Chromosome"/>
</dbReference>
<comment type="subcellular location">
    <subcellularLocation>
        <location evidence="1 10">Cytoplasm</location>
    </subcellularLocation>
</comment>
<dbReference type="GO" id="GO:0005829">
    <property type="term" value="C:cytosol"/>
    <property type="evidence" value="ECO:0007669"/>
    <property type="project" value="TreeGrafter"/>
</dbReference>
<comment type="similarity">
    <text evidence="2 10">Belongs to the class-II aminoacyl-tRNA synthetase family.</text>
</comment>
<evidence type="ECO:0000313" key="12">
    <source>
        <dbReference type="EMBL" id="ABW67516.1"/>
    </source>
</evidence>
<name>A9A0L6_DESOH</name>
<keyword evidence="5 10" id="KW-0547">Nucleotide-binding</keyword>
<dbReference type="HAMAP" id="MF_00255">
    <property type="entry name" value="Gly_tRNA_synth_beta"/>
    <property type="match status" value="1"/>
</dbReference>
<keyword evidence="13" id="KW-1185">Reference proteome</keyword>
<dbReference type="PRINTS" id="PR01045">
    <property type="entry name" value="TRNASYNTHGB"/>
</dbReference>
<comment type="catalytic activity">
    <reaction evidence="9 10">
        <text>tRNA(Gly) + glycine + ATP = glycyl-tRNA(Gly) + AMP + diphosphate</text>
        <dbReference type="Rhea" id="RHEA:16013"/>
        <dbReference type="Rhea" id="RHEA-COMP:9664"/>
        <dbReference type="Rhea" id="RHEA-COMP:9683"/>
        <dbReference type="ChEBI" id="CHEBI:30616"/>
        <dbReference type="ChEBI" id="CHEBI:33019"/>
        <dbReference type="ChEBI" id="CHEBI:57305"/>
        <dbReference type="ChEBI" id="CHEBI:78442"/>
        <dbReference type="ChEBI" id="CHEBI:78522"/>
        <dbReference type="ChEBI" id="CHEBI:456215"/>
        <dbReference type="EC" id="6.1.1.14"/>
    </reaction>
</comment>
<dbReference type="GO" id="GO:0004814">
    <property type="term" value="F:arginine-tRNA ligase activity"/>
    <property type="evidence" value="ECO:0007669"/>
    <property type="project" value="InterPro"/>
</dbReference>
<evidence type="ECO:0000313" key="13">
    <source>
        <dbReference type="Proteomes" id="UP000008561"/>
    </source>
</evidence>
<reference evidence="12 13" key="1">
    <citation type="submission" date="2007-10" db="EMBL/GenBank/DDBJ databases">
        <title>Complete sequence of Desulfococcus oleovorans Hxd3.</title>
        <authorList>
            <consortium name="US DOE Joint Genome Institute"/>
            <person name="Copeland A."/>
            <person name="Lucas S."/>
            <person name="Lapidus A."/>
            <person name="Barry K."/>
            <person name="Glavina del Rio T."/>
            <person name="Dalin E."/>
            <person name="Tice H."/>
            <person name="Pitluck S."/>
            <person name="Kiss H."/>
            <person name="Brettin T."/>
            <person name="Bruce D."/>
            <person name="Detter J.C."/>
            <person name="Han C."/>
            <person name="Schmutz J."/>
            <person name="Larimer F."/>
            <person name="Land M."/>
            <person name="Hauser L."/>
            <person name="Kyrpides N."/>
            <person name="Kim E."/>
            <person name="Wawrik B."/>
            <person name="Richardson P."/>
        </authorList>
    </citation>
    <scope>NUCLEOTIDE SEQUENCE [LARGE SCALE GENOMIC DNA]</scope>
    <source>
        <strain evidence="13">DSM 6200 / JCM 39069 / Hxd3</strain>
    </source>
</reference>
<keyword evidence="6 10" id="KW-0067">ATP-binding</keyword>
<dbReference type="Pfam" id="PF05746">
    <property type="entry name" value="DALR_1"/>
    <property type="match status" value="1"/>
</dbReference>
<dbReference type="RefSeq" id="WP_012175132.1">
    <property type="nucleotide sequence ID" value="NC_009943.1"/>
</dbReference>
<evidence type="ECO:0000256" key="1">
    <source>
        <dbReference type="ARBA" id="ARBA00004496"/>
    </source>
</evidence>
<dbReference type="AlphaFoldDB" id="A9A0L6"/>
<evidence type="ECO:0000256" key="9">
    <source>
        <dbReference type="ARBA" id="ARBA00047937"/>
    </source>
</evidence>
<accession>A9A0L6</accession>
<evidence type="ECO:0000259" key="11">
    <source>
        <dbReference type="Pfam" id="PF05746"/>
    </source>
</evidence>
<dbReference type="EMBL" id="CP000859">
    <property type="protein sequence ID" value="ABW67516.1"/>
    <property type="molecule type" value="Genomic_DNA"/>
</dbReference>
<evidence type="ECO:0000256" key="2">
    <source>
        <dbReference type="ARBA" id="ARBA00008226"/>
    </source>
</evidence>
<protein>
    <recommendedName>
        <fullName evidence="10">Glycine--tRNA ligase beta subunit</fullName>
        <ecNumber evidence="10">6.1.1.14</ecNumber>
    </recommendedName>
    <alternativeName>
        <fullName evidence="10">Glycyl-tRNA synthetase beta subunit</fullName>
        <shortName evidence="10">GlyRS</shortName>
    </alternativeName>
</protein>
<dbReference type="PROSITE" id="PS50861">
    <property type="entry name" value="AA_TRNA_LIGASE_II_GLYAB"/>
    <property type="match status" value="1"/>
</dbReference>
<evidence type="ECO:0000256" key="5">
    <source>
        <dbReference type="ARBA" id="ARBA00022741"/>
    </source>
</evidence>
<dbReference type="OrthoDB" id="9775440at2"/>
<dbReference type="GO" id="GO:0006426">
    <property type="term" value="P:glycyl-tRNA aminoacylation"/>
    <property type="evidence" value="ECO:0007669"/>
    <property type="project" value="UniProtKB-UniRule"/>
</dbReference>
<dbReference type="InterPro" id="IPR008909">
    <property type="entry name" value="DALR_anticod-bd"/>
</dbReference>
<dbReference type="eggNOG" id="COG0751">
    <property type="taxonomic scope" value="Bacteria"/>
</dbReference>
<dbReference type="Pfam" id="PF02092">
    <property type="entry name" value="tRNA_synt_2f"/>
    <property type="match status" value="1"/>
</dbReference>
<dbReference type="PANTHER" id="PTHR30075:SF2">
    <property type="entry name" value="GLYCINE--TRNA LIGASE, CHLOROPLASTIC_MITOCHONDRIAL 2"/>
    <property type="match status" value="1"/>
</dbReference>
<evidence type="ECO:0000256" key="7">
    <source>
        <dbReference type="ARBA" id="ARBA00022917"/>
    </source>
</evidence>
<comment type="subunit">
    <text evidence="10">Tetramer of two alpha and two beta subunits.</text>
</comment>
<evidence type="ECO:0000256" key="10">
    <source>
        <dbReference type="HAMAP-Rule" id="MF_00255"/>
    </source>
</evidence>
<dbReference type="SUPFAM" id="SSF109604">
    <property type="entry name" value="HD-domain/PDEase-like"/>
    <property type="match status" value="1"/>
</dbReference>
<keyword evidence="4 10" id="KW-0436">Ligase</keyword>
<dbReference type="GO" id="GO:0006420">
    <property type="term" value="P:arginyl-tRNA aminoacylation"/>
    <property type="evidence" value="ECO:0007669"/>
    <property type="project" value="InterPro"/>
</dbReference>
<dbReference type="EC" id="6.1.1.14" evidence="10"/>
<evidence type="ECO:0000256" key="8">
    <source>
        <dbReference type="ARBA" id="ARBA00023146"/>
    </source>
</evidence>
<dbReference type="HOGENOM" id="CLU_007220_2_2_7"/>
<evidence type="ECO:0000256" key="6">
    <source>
        <dbReference type="ARBA" id="ARBA00022840"/>
    </source>
</evidence>
<dbReference type="KEGG" id="dol:Dole_1712"/>
<dbReference type="NCBIfam" id="TIGR00211">
    <property type="entry name" value="glyS"/>
    <property type="match status" value="1"/>
</dbReference>
<organism evidence="12 13">
    <name type="scientific">Desulfosudis oleivorans (strain DSM 6200 / JCM 39069 / Hxd3)</name>
    <name type="common">Desulfococcus oleovorans</name>
    <dbReference type="NCBI Taxonomy" id="96561"/>
    <lineage>
        <taxon>Bacteria</taxon>
        <taxon>Pseudomonadati</taxon>
        <taxon>Thermodesulfobacteriota</taxon>
        <taxon>Desulfobacteria</taxon>
        <taxon>Desulfobacterales</taxon>
        <taxon>Desulfosudaceae</taxon>
        <taxon>Desulfosudis</taxon>
    </lineage>
</organism>
<dbReference type="GO" id="GO:0005524">
    <property type="term" value="F:ATP binding"/>
    <property type="evidence" value="ECO:0007669"/>
    <property type="project" value="UniProtKB-UniRule"/>
</dbReference>
<feature type="domain" description="DALR anticodon binding" evidence="11">
    <location>
        <begin position="586"/>
        <end position="686"/>
    </location>
</feature>
<dbReference type="GO" id="GO:0004820">
    <property type="term" value="F:glycine-tRNA ligase activity"/>
    <property type="evidence" value="ECO:0007669"/>
    <property type="project" value="UniProtKB-UniRule"/>
</dbReference>